<feature type="transmembrane region" description="Helical" evidence="8">
    <location>
        <begin position="312"/>
        <end position="334"/>
    </location>
</feature>
<protein>
    <recommendedName>
        <fullName evidence="9">Major facilitator superfamily (MFS) profile domain-containing protein</fullName>
    </recommendedName>
</protein>
<dbReference type="SUPFAM" id="SSF103473">
    <property type="entry name" value="MFS general substrate transporter"/>
    <property type="match status" value="1"/>
</dbReference>
<name>A0A5E4R4U2_9NEOP</name>
<dbReference type="InterPro" id="IPR050549">
    <property type="entry name" value="MFS_Trehalose_Transporter"/>
</dbReference>
<keyword evidence="3" id="KW-1003">Cell membrane</keyword>
<feature type="transmembrane region" description="Helical" evidence="8">
    <location>
        <begin position="280"/>
        <end position="300"/>
    </location>
</feature>
<dbReference type="FunFam" id="1.20.1250.20:FF:000218">
    <property type="entry name" value="facilitated trehalose transporter Tret1"/>
    <property type="match status" value="1"/>
</dbReference>
<dbReference type="PROSITE" id="PS00216">
    <property type="entry name" value="SUGAR_TRANSPORT_1"/>
    <property type="match status" value="1"/>
</dbReference>
<feature type="transmembrane region" description="Helical" evidence="8">
    <location>
        <begin position="385"/>
        <end position="405"/>
    </location>
</feature>
<evidence type="ECO:0000256" key="2">
    <source>
        <dbReference type="ARBA" id="ARBA00022448"/>
    </source>
</evidence>
<accession>A0A5E4R4U2</accession>
<keyword evidence="6 8" id="KW-1133">Transmembrane helix</keyword>
<dbReference type="Pfam" id="PF00083">
    <property type="entry name" value="Sugar_tr"/>
    <property type="match status" value="1"/>
</dbReference>
<dbReference type="Gene3D" id="1.20.1250.20">
    <property type="entry name" value="MFS general substrate transporter like domains"/>
    <property type="match status" value="1"/>
</dbReference>
<dbReference type="InterPro" id="IPR020846">
    <property type="entry name" value="MFS_dom"/>
</dbReference>
<feature type="domain" description="Major facilitator superfamily (MFS) profile" evidence="9">
    <location>
        <begin position="11"/>
        <end position="440"/>
    </location>
</feature>
<dbReference type="InterPro" id="IPR036259">
    <property type="entry name" value="MFS_trans_sf"/>
</dbReference>
<dbReference type="InterPro" id="IPR005828">
    <property type="entry name" value="MFS_sugar_transport-like"/>
</dbReference>
<keyword evidence="7 8" id="KW-0472">Membrane</keyword>
<keyword evidence="5 8" id="KW-0812">Transmembrane</keyword>
<feature type="transmembrane region" description="Helical" evidence="8">
    <location>
        <begin position="246"/>
        <end position="268"/>
    </location>
</feature>
<keyword evidence="11" id="KW-1185">Reference proteome</keyword>
<evidence type="ECO:0000256" key="3">
    <source>
        <dbReference type="ARBA" id="ARBA00022475"/>
    </source>
</evidence>
<evidence type="ECO:0000256" key="6">
    <source>
        <dbReference type="ARBA" id="ARBA00022989"/>
    </source>
</evidence>
<dbReference type="PANTHER" id="PTHR48021:SF46">
    <property type="entry name" value="MAJOR FACILITATOR SUPERFAMILY (MFS) PROFILE DOMAIN-CONTAINING PROTEIN"/>
    <property type="match status" value="1"/>
</dbReference>
<evidence type="ECO:0000256" key="4">
    <source>
        <dbReference type="ARBA" id="ARBA00022597"/>
    </source>
</evidence>
<feature type="transmembrane region" description="Helical" evidence="8">
    <location>
        <begin position="170"/>
        <end position="191"/>
    </location>
</feature>
<organism evidence="10 11">
    <name type="scientific">Leptidea sinapis</name>
    <dbReference type="NCBI Taxonomy" id="189913"/>
    <lineage>
        <taxon>Eukaryota</taxon>
        <taxon>Metazoa</taxon>
        <taxon>Ecdysozoa</taxon>
        <taxon>Arthropoda</taxon>
        <taxon>Hexapoda</taxon>
        <taxon>Insecta</taxon>
        <taxon>Pterygota</taxon>
        <taxon>Neoptera</taxon>
        <taxon>Endopterygota</taxon>
        <taxon>Lepidoptera</taxon>
        <taxon>Glossata</taxon>
        <taxon>Ditrysia</taxon>
        <taxon>Papilionoidea</taxon>
        <taxon>Pieridae</taxon>
        <taxon>Dismorphiinae</taxon>
        <taxon>Leptidea</taxon>
    </lineage>
</organism>
<dbReference type="PROSITE" id="PS00217">
    <property type="entry name" value="SUGAR_TRANSPORT_2"/>
    <property type="match status" value="1"/>
</dbReference>
<sequence length="477" mass="52768">MDKGRGLQYFIAGAVSLATATLGMSSAWTTPVMPKLLNNETDIDINHNQISWMLSLSPIGFMCGSLVTRFLCDTIGRRRSILASAVPMICGTIIAATAKKAWLLFIMKFLWGFSTGMVSTIVTIYIAEIADKEIRGRLVVSTRFMFNFGSLVVMCVGSFLSYAALNYCLLIMPILYFSFCIWIPESPYYYLKEGKVECARKELIRLRGSTDGLEADLERLSAQVKKEMSHASSSWELFGGRQYRKAIIIVVGLKLTQIMTGTQAVIQYLGVIMHESKAGIPLYLLLIIFGAIKFSVGIMSSMLADRVGRRPLLIYSFFGSSVSLAIVGTYFFLLEVLSINNTSLQPYGFITFAGIVSSSVISTFGFNSIIGVIQGEVFPMNVKAVAITSLNIYGGILGFTVTKLFQKIKDATGLCGVFWFFSSVALLGSIFSFFIIPETKGKSLREIQVMLQGDVYDATGEELRDIKCKEVERNEER</sequence>
<feature type="transmembrane region" description="Helical" evidence="8">
    <location>
        <begin position="346"/>
        <end position="373"/>
    </location>
</feature>
<evidence type="ECO:0000313" key="10">
    <source>
        <dbReference type="EMBL" id="VVD04522.1"/>
    </source>
</evidence>
<evidence type="ECO:0000256" key="7">
    <source>
        <dbReference type="ARBA" id="ARBA00023136"/>
    </source>
</evidence>
<dbReference type="PANTHER" id="PTHR48021">
    <property type="match status" value="1"/>
</dbReference>
<feature type="transmembrane region" description="Helical" evidence="8">
    <location>
        <begin position="7"/>
        <end position="29"/>
    </location>
</feature>
<dbReference type="EMBL" id="FZQP02006870">
    <property type="protein sequence ID" value="VVD04522.1"/>
    <property type="molecule type" value="Genomic_DNA"/>
</dbReference>
<dbReference type="AlphaFoldDB" id="A0A5E4R4U2"/>
<feature type="transmembrane region" description="Helical" evidence="8">
    <location>
        <begin position="104"/>
        <end position="126"/>
    </location>
</feature>
<dbReference type="Proteomes" id="UP000324832">
    <property type="component" value="Unassembled WGS sequence"/>
</dbReference>
<reference evidence="10 11" key="1">
    <citation type="submission" date="2017-07" db="EMBL/GenBank/DDBJ databases">
        <authorList>
            <person name="Talla V."/>
            <person name="Backstrom N."/>
        </authorList>
    </citation>
    <scope>NUCLEOTIDE SEQUENCE [LARGE SCALE GENOMIC DNA]</scope>
</reference>
<dbReference type="GO" id="GO:0005886">
    <property type="term" value="C:plasma membrane"/>
    <property type="evidence" value="ECO:0007669"/>
    <property type="project" value="UniProtKB-SubCell"/>
</dbReference>
<keyword evidence="2" id="KW-0813">Transport</keyword>
<dbReference type="PROSITE" id="PS50850">
    <property type="entry name" value="MFS"/>
    <property type="match status" value="1"/>
</dbReference>
<comment type="subcellular location">
    <subcellularLocation>
        <location evidence="1">Cell membrane</location>
        <topology evidence="1">Multi-pass membrane protein</topology>
    </subcellularLocation>
</comment>
<evidence type="ECO:0000256" key="5">
    <source>
        <dbReference type="ARBA" id="ARBA00022692"/>
    </source>
</evidence>
<evidence type="ECO:0000259" key="9">
    <source>
        <dbReference type="PROSITE" id="PS50850"/>
    </source>
</evidence>
<dbReference type="InterPro" id="IPR005829">
    <property type="entry name" value="Sugar_transporter_CS"/>
</dbReference>
<dbReference type="GO" id="GO:0022857">
    <property type="term" value="F:transmembrane transporter activity"/>
    <property type="evidence" value="ECO:0007669"/>
    <property type="project" value="InterPro"/>
</dbReference>
<keyword evidence="4" id="KW-0762">Sugar transport</keyword>
<proteinExistence type="predicted"/>
<feature type="transmembrane region" description="Helical" evidence="8">
    <location>
        <begin position="417"/>
        <end position="436"/>
    </location>
</feature>
<feature type="transmembrane region" description="Helical" evidence="8">
    <location>
        <begin position="146"/>
        <end position="164"/>
    </location>
</feature>
<feature type="transmembrane region" description="Helical" evidence="8">
    <location>
        <begin position="49"/>
        <end position="68"/>
    </location>
</feature>
<evidence type="ECO:0000256" key="1">
    <source>
        <dbReference type="ARBA" id="ARBA00004651"/>
    </source>
</evidence>
<evidence type="ECO:0000256" key="8">
    <source>
        <dbReference type="SAM" id="Phobius"/>
    </source>
</evidence>
<feature type="transmembrane region" description="Helical" evidence="8">
    <location>
        <begin position="80"/>
        <end position="98"/>
    </location>
</feature>
<evidence type="ECO:0000313" key="11">
    <source>
        <dbReference type="Proteomes" id="UP000324832"/>
    </source>
</evidence>
<gene>
    <name evidence="10" type="ORF">LSINAPIS_LOCUS14260</name>
</gene>